<accession>A0A2R4XF83</accession>
<name>A0A2R4XF83_9BURK</name>
<proteinExistence type="predicted"/>
<keyword evidence="2" id="KW-1185">Reference proteome</keyword>
<evidence type="ECO:0000313" key="1">
    <source>
        <dbReference type="EMBL" id="AWB32462.1"/>
    </source>
</evidence>
<dbReference type="KEGG" id="boz:DBV39_00630"/>
<reference evidence="1 2" key="1">
    <citation type="submission" date="2018-04" db="EMBL/GenBank/DDBJ databases">
        <title>Bordetella sp. HZ20 isolated from seawater.</title>
        <authorList>
            <person name="Sun C."/>
        </authorList>
    </citation>
    <scope>NUCLEOTIDE SEQUENCE [LARGE SCALE GENOMIC DNA]</scope>
    <source>
        <strain evidence="1 2">HZ20</strain>
    </source>
</reference>
<evidence type="ECO:0000313" key="2">
    <source>
        <dbReference type="Proteomes" id="UP000244571"/>
    </source>
</evidence>
<dbReference type="AlphaFoldDB" id="A0A2R4XF83"/>
<dbReference type="Proteomes" id="UP000244571">
    <property type="component" value="Chromosome"/>
</dbReference>
<protein>
    <submittedName>
        <fullName evidence="1">Uncharacterized protein</fullName>
    </submittedName>
</protein>
<dbReference type="RefSeq" id="WP_108619903.1">
    <property type="nucleotide sequence ID" value="NZ_CP028901.1"/>
</dbReference>
<gene>
    <name evidence="1" type="ORF">DBV39_00630</name>
</gene>
<organism evidence="1 2">
    <name type="scientific">Orrella marina</name>
    <dbReference type="NCBI Taxonomy" id="2163011"/>
    <lineage>
        <taxon>Bacteria</taxon>
        <taxon>Pseudomonadati</taxon>
        <taxon>Pseudomonadota</taxon>
        <taxon>Betaproteobacteria</taxon>
        <taxon>Burkholderiales</taxon>
        <taxon>Alcaligenaceae</taxon>
        <taxon>Orrella</taxon>
    </lineage>
</organism>
<sequence>MPSTAEENKNDAVFAPINQDATPLAVQIVLPSTTAAPTDCPRTSTKCFQVTATQQWRTFFLQIFGISTLTTNAVATAISGEVIPPDEAGAVPAILALSRDQAGVSFTGGTVTISGDVNSNSDIVRTGSTSVTVNPLPKTENSGTLNAVGVITGFNSLPAARRKQGIASLFADPCAGALRRQDMEREANFASCLPPPSFPSNCSSSNPFTIPAGTYCSLAGPNNQALSIPTQCTVRMRGNYYVRDGLNIESNPNTVLDGEGVFIYNKTGAVQFLLGGRVTLTPATSGTKSGVLMFHDGVGDVSFQTRNSGATGARIDGIFYAPRATLSFSANHSGWPYSSTGIVAAAVQTSGSTLLTVNTPPGGACSNLKGGGLLGRVKLVR</sequence>
<dbReference type="EMBL" id="CP028901">
    <property type="protein sequence ID" value="AWB32462.1"/>
    <property type="molecule type" value="Genomic_DNA"/>
</dbReference>